<proteinExistence type="predicted"/>
<gene>
    <name evidence="1" type="ORF">OKIOD_LOCUS8731</name>
</gene>
<dbReference type="EMBL" id="OU015570">
    <property type="protein sequence ID" value="CAG5101523.1"/>
    <property type="molecule type" value="Genomic_DNA"/>
</dbReference>
<name>A0ABN7SMZ7_OIKDI</name>
<reference evidence="1 2" key="1">
    <citation type="submission" date="2021-04" db="EMBL/GenBank/DDBJ databases">
        <authorList>
            <person name="Bliznina A."/>
        </authorList>
    </citation>
    <scope>NUCLEOTIDE SEQUENCE [LARGE SCALE GENOMIC DNA]</scope>
</reference>
<protein>
    <submittedName>
        <fullName evidence="1">Oidioi.mRNA.OKI2018_I69.YSR.g17173.t1.cds</fullName>
    </submittedName>
</protein>
<accession>A0ABN7SMZ7</accession>
<evidence type="ECO:0000313" key="1">
    <source>
        <dbReference type="EMBL" id="CAG5101523.1"/>
    </source>
</evidence>
<organism evidence="1 2">
    <name type="scientific">Oikopleura dioica</name>
    <name type="common">Tunicate</name>
    <dbReference type="NCBI Taxonomy" id="34765"/>
    <lineage>
        <taxon>Eukaryota</taxon>
        <taxon>Metazoa</taxon>
        <taxon>Chordata</taxon>
        <taxon>Tunicata</taxon>
        <taxon>Appendicularia</taxon>
        <taxon>Copelata</taxon>
        <taxon>Oikopleuridae</taxon>
        <taxon>Oikopleura</taxon>
    </lineage>
</organism>
<evidence type="ECO:0000313" key="2">
    <source>
        <dbReference type="Proteomes" id="UP001158576"/>
    </source>
</evidence>
<dbReference type="Proteomes" id="UP001158576">
    <property type="component" value="Chromosome YSR"/>
</dbReference>
<keyword evidence="2" id="KW-1185">Reference proteome</keyword>
<sequence length="397" mass="46066">MPMKKVEIASKIGLNQVPLIGVNYEDEFRSIEVRPTRVCGVPSDESFEFIPQRYRENGVEKIGLKIVVHRVTVDPETYSTKGQRCLIPVVDIAQGGLRKSGPLLNSNRPTMMHTTDSNNEYTCRSYEIEYSRDADSLKNQKFSMPYNRVQYPRYETYFHDMRKRFSGYSNKLFNSTLVLFAETTLRDRFYKDKTFDQETANDQVRRILGQFLPIEQYELEKMTDYDLRRFTESVKTVKLRQQKIGCCAFTADRLEDYIGRLDAERRRRRELYVATTGGGGDVEFDYAVSPFRVKCCREKIPWNGVLFVTGNNGNASLVQDFRNSFYNPVFPRIIRADINPHRIFIDRVQSFGRPRFILGANRMPVPILPPQGQAADPLLNGRQVEETLRPVVVQEEN</sequence>